<dbReference type="PANTHER" id="PTHR43277">
    <property type="entry name" value="ARGININE DECARBOXYLASE"/>
    <property type="match status" value="1"/>
</dbReference>
<keyword evidence="10" id="KW-1185">Reference proteome</keyword>
<feature type="domain" description="Orn/Lys/Arg decarboxylases family 1 pyridoxal-P attachment site" evidence="7">
    <location>
        <begin position="15"/>
        <end position="338"/>
    </location>
</feature>
<dbReference type="Proteomes" id="UP000007264">
    <property type="component" value="Unassembled WGS sequence"/>
</dbReference>
<keyword evidence="9" id="KW-0808">Transferase</keyword>
<dbReference type="Pfam" id="PF03711">
    <property type="entry name" value="OKR_DC_1_C"/>
    <property type="match status" value="1"/>
</dbReference>
<dbReference type="OrthoDB" id="5978656at2759"/>
<accession>I0YPY6</accession>
<dbReference type="GO" id="GO:0016831">
    <property type="term" value="F:carboxy-lyase activity"/>
    <property type="evidence" value="ECO:0007669"/>
    <property type="project" value="UniProtKB-KW"/>
</dbReference>
<dbReference type="SUPFAM" id="SSF55904">
    <property type="entry name" value="Ornithine decarboxylase C-terminal domain"/>
    <property type="match status" value="1"/>
</dbReference>
<evidence type="ECO:0000256" key="3">
    <source>
        <dbReference type="ARBA" id="ARBA00022793"/>
    </source>
</evidence>
<evidence type="ECO:0000256" key="5">
    <source>
        <dbReference type="ARBA" id="ARBA00023239"/>
    </source>
</evidence>
<protein>
    <submittedName>
        <fullName evidence="9">PLP-dependent transferase</fullName>
    </submittedName>
</protein>
<dbReference type="AlphaFoldDB" id="I0YPY6"/>
<evidence type="ECO:0000259" key="7">
    <source>
        <dbReference type="Pfam" id="PF01276"/>
    </source>
</evidence>
<evidence type="ECO:0000256" key="1">
    <source>
        <dbReference type="ARBA" id="ARBA00001933"/>
    </source>
</evidence>
<feature type="compositionally biased region" description="Low complexity" evidence="6">
    <location>
        <begin position="351"/>
        <end position="371"/>
    </location>
</feature>
<keyword evidence="3" id="KW-0210">Decarboxylase</keyword>
<dbReference type="InterPro" id="IPR036633">
    <property type="entry name" value="Prn/Lys/Arg_de-COase_C_sf"/>
</dbReference>
<reference evidence="9 10" key="1">
    <citation type="journal article" date="2012" name="Genome Biol.">
        <title>The genome of the polar eukaryotic microalga coccomyxa subellipsoidea reveals traits of cold adaptation.</title>
        <authorList>
            <person name="Blanc G."/>
            <person name="Agarkova I."/>
            <person name="Grimwood J."/>
            <person name="Kuo A."/>
            <person name="Brueggeman A."/>
            <person name="Dunigan D."/>
            <person name="Gurnon J."/>
            <person name="Ladunga I."/>
            <person name="Lindquist E."/>
            <person name="Lucas S."/>
            <person name="Pangilinan J."/>
            <person name="Proschold T."/>
            <person name="Salamov A."/>
            <person name="Schmutz J."/>
            <person name="Weeks D."/>
            <person name="Yamada T."/>
            <person name="Claverie J.M."/>
            <person name="Grigoriev I."/>
            <person name="Van Etten J."/>
            <person name="Lomsadze A."/>
            <person name="Borodovsky M."/>
        </authorList>
    </citation>
    <scope>NUCLEOTIDE SEQUENCE [LARGE SCALE GENOMIC DNA]</scope>
    <source>
        <strain evidence="9 10">C-169</strain>
    </source>
</reference>
<dbReference type="RefSeq" id="XP_005644999.1">
    <property type="nucleotide sequence ID" value="XM_005644942.1"/>
</dbReference>
<name>I0YPY6_COCSC</name>
<dbReference type="InterPro" id="IPR015424">
    <property type="entry name" value="PyrdxlP-dep_Trfase"/>
</dbReference>
<comment type="cofactor">
    <cofactor evidence="1">
        <name>pyridoxal 5'-phosphate</name>
        <dbReference type="ChEBI" id="CHEBI:597326"/>
    </cofactor>
</comment>
<dbReference type="Gene3D" id="3.90.100.10">
    <property type="entry name" value="Orn/Lys/Arg decarboxylase, C-terminal domain"/>
    <property type="match status" value="1"/>
</dbReference>
<dbReference type="Pfam" id="PF01276">
    <property type="entry name" value="OKR_DC_1"/>
    <property type="match status" value="1"/>
</dbReference>
<evidence type="ECO:0000313" key="10">
    <source>
        <dbReference type="Proteomes" id="UP000007264"/>
    </source>
</evidence>
<evidence type="ECO:0000259" key="8">
    <source>
        <dbReference type="Pfam" id="PF03711"/>
    </source>
</evidence>
<evidence type="ECO:0000313" key="9">
    <source>
        <dbReference type="EMBL" id="EIE20455.1"/>
    </source>
</evidence>
<keyword evidence="4" id="KW-0663">Pyridoxal phosphate</keyword>
<comment type="similarity">
    <text evidence="2">Belongs to the Orn/Lys/Arg decarboxylase class-I family.</text>
</comment>
<dbReference type="InterPro" id="IPR000310">
    <property type="entry name" value="Orn/Lys/Arg_deCO2ase_major_dom"/>
</dbReference>
<dbReference type="InterPro" id="IPR052357">
    <property type="entry name" value="Orn_Lys_Arg_decarboxylase-I"/>
</dbReference>
<evidence type="ECO:0000256" key="4">
    <source>
        <dbReference type="ARBA" id="ARBA00022898"/>
    </source>
</evidence>
<dbReference type="eggNOG" id="ENOG502QWPE">
    <property type="taxonomic scope" value="Eukaryota"/>
</dbReference>
<keyword evidence="5" id="KW-0456">Lyase</keyword>
<feature type="domain" description="Orn/Lys/Arg decarboxylase C-terminal" evidence="8">
    <location>
        <begin position="368"/>
        <end position="439"/>
    </location>
</feature>
<dbReference type="SUPFAM" id="SSF53383">
    <property type="entry name" value="PLP-dependent transferases"/>
    <property type="match status" value="1"/>
</dbReference>
<evidence type="ECO:0000256" key="6">
    <source>
        <dbReference type="SAM" id="MobiDB-lite"/>
    </source>
</evidence>
<proteinExistence type="inferred from homology"/>
<gene>
    <name evidence="9" type="ORF">COCSUDRAFT_37761</name>
</gene>
<dbReference type="Gene3D" id="3.40.640.10">
    <property type="entry name" value="Type I PLP-dependent aspartate aminotransferase-like (Major domain)"/>
    <property type="match status" value="1"/>
</dbReference>
<organism evidence="9 10">
    <name type="scientific">Coccomyxa subellipsoidea (strain C-169)</name>
    <name type="common">Green microalga</name>
    <dbReference type="NCBI Taxonomy" id="574566"/>
    <lineage>
        <taxon>Eukaryota</taxon>
        <taxon>Viridiplantae</taxon>
        <taxon>Chlorophyta</taxon>
        <taxon>core chlorophytes</taxon>
        <taxon>Trebouxiophyceae</taxon>
        <taxon>Trebouxiophyceae incertae sedis</taxon>
        <taxon>Coccomyxaceae</taxon>
        <taxon>Coccomyxa</taxon>
        <taxon>Coccomyxa subellipsoidea</taxon>
    </lineage>
</organism>
<dbReference type="GeneID" id="17038431"/>
<dbReference type="GO" id="GO:0016740">
    <property type="term" value="F:transferase activity"/>
    <property type="evidence" value="ECO:0007669"/>
    <property type="project" value="UniProtKB-KW"/>
</dbReference>
<dbReference type="InterPro" id="IPR008286">
    <property type="entry name" value="Prn/Lys/Arg_de-COase_C"/>
</dbReference>
<dbReference type="KEGG" id="csl:COCSUDRAFT_37761"/>
<sequence>MSVLPEFREVMASPLRHDLTELPGLDYLSSPTGAIKEAQELAAAAFGADATWFLVNGTTVGIQAAVLATCGPADALILARNCHLAAFSAMALAGCHPIYVMPVQDENLGIAHGITPDALRRAFSNASSDGRHVGAVLVVCPTYFGITSDIAQLASICHEHGAPLLVDEAHGGHFAFHASFPAHALAQGADVTIQSTHKVLSSLGQSSMLHVKGDRVSHECISRALQTLQSSSPSYLLLASLDAARAHAQLPDTFQEPLDAAAAARQLLRELPGSGLLDDHIQTGTDGIHGVDPLRLTLVANSLGMSGFALDDLLQREFGVCAEMSTDKTVVFALGPGSRMEHVRQLAAALSSIRGRSRSPSQQRSQPPLQSAAARSSLPEMRLTPREAFFARTARVSAHEAVGRICAELLCPYPPGVPAVVPGELLTTDVIEMLRQVASGGGKVAGAADSSLETFAVILEAS</sequence>
<dbReference type="PANTHER" id="PTHR43277:SF4">
    <property type="entry name" value="ARGININE DECARBOXYLASE"/>
    <property type="match status" value="1"/>
</dbReference>
<feature type="region of interest" description="Disordered" evidence="6">
    <location>
        <begin position="351"/>
        <end position="378"/>
    </location>
</feature>
<evidence type="ECO:0000256" key="2">
    <source>
        <dbReference type="ARBA" id="ARBA00010671"/>
    </source>
</evidence>
<comment type="caution">
    <text evidence="9">The sequence shown here is derived from an EMBL/GenBank/DDBJ whole genome shotgun (WGS) entry which is preliminary data.</text>
</comment>
<dbReference type="InterPro" id="IPR015421">
    <property type="entry name" value="PyrdxlP-dep_Trfase_major"/>
</dbReference>
<dbReference type="EMBL" id="AGSI01000015">
    <property type="protein sequence ID" value="EIE20455.1"/>
    <property type="molecule type" value="Genomic_DNA"/>
</dbReference>
<dbReference type="STRING" id="574566.I0YPY6"/>